<evidence type="ECO:0000256" key="10">
    <source>
        <dbReference type="ARBA" id="ARBA00023027"/>
    </source>
</evidence>
<dbReference type="EC" id="2.4.2.-" evidence="15"/>
<dbReference type="PROSITE" id="PS51060">
    <property type="entry name" value="PARP_ALPHA_HD"/>
    <property type="match status" value="1"/>
</dbReference>
<dbReference type="Pfam" id="PF05406">
    <property type="entry name" value="WGR"/>
    <property type="match status" value="1"/>
</dbReference>
<keyword evidence="6" id="KW-0677">Repeat</keyword>
<dbReference type="PANTHER" id="PTHR10459">
    <property type="entry name" value="DNA LIGASE"/>
    <property type="match status" value="1"/>
</dbReference>
<dbReference type="InterPro" id="IPR036930">
    <property type="entry name" value="WGR_dom_sf"/>
</dbReference>
<evidence type="ECO:0000256" key="11">
    <source>
        <dbReference type="ARBA" id="ARBA00023125"/>
    </source>
</evidence>
<keyword evidence="4" id="KW-0548">Nucleotidyltransferase</keyword>
<feature type="domain" description="PARP catalytic" evidence="16">
    <location>
        <begin position="302"/>
        <end position="537"/>
    </location>
</feature>
<dbReference type="EMBL" id="MCFE01000012">
    <property type="protein sequence ID" value="ORY06965.1"/>
    <property type="molecule type" value="Genomic_DNA"/>
</dbReference>
<dbReference type="OrthoDB" id="2017365at2759"/>
<protein>
    <recommendedName>
        <fullName evidence="15">Poly [ADP-ribose] polymerase</fullName>
        <shortName evidence="15">PARP</shortName>
        <ecNumber evidence="15">2.4.2.-</ecNumber>
    </recommendedName>
</protein>
<evidence type="ECO:0000256" key="2">
    <source>
        <dbReference type="ARBA" id="ARBA00022676"/>
    </source>
</evidence>
<dbReference type="InParanoid" id="A0A1Y1ZB10"/>
<dbReference type="FunFam" id="1.20.142.10:FF:000002">
    <property type="entry name" value="Poly [ADP-ribose] polymerase"/>
    <property type="match status" value="1"/>
</dbReference>
<dbReference type="SUPFAM" id="SSF142921">
    <property type="entry name" value="WGR domain-like"/>
    <property type="match status" value="1"/>
</dbReference>
<keyword evidence="12" id="KW-0539">Nucleus</keyword>
<dbReference type="Pfam" id="PF02877">
    <property type="entry name" value="PARP_reg"/>
    <property type="match status" value="1"/>
</dbReference>
<comment type="subcellular location">
    <subcellularLocation>
        <location evidence="1">Nucleus</location>
    </subcellularLocation>
</comment>
<evidence type="ECO:0000256" key="6">
    <source>
        <dbReference type="ARBA" id="ARBA00022737"/>
    </source>
</evidence>
<keyword evidence="10 15" id="KW-0520">NAD</keyword>
<evidence type="ECO:0000256" key="5">
    <source>
        <dbReference type="ARBA" id="ARBA00022723"/>
    </source>
</evidence>
<dbReference type="GO" id="GO:0003677">
    <property type="term" value="F:DNA binding"/>
    <property type="evidence" value="ECO:0007669"/>
    <property type="project" value="UniProtKB-KW"/>
</dbReference>
<keyword evidence="9" id="KW-0862">Zinc</keyword>
<keyword evidence="11" id="KW-0238">DNA-binding</keyword>
<reference evidence="19 20" key="1">
    <citation type="submission" date="2016-07" db="EMBL/GenBank/DDBJ databases">
        <title>Pervasive Adenine N6-methylation of Active Genes in Fungi.</title>
        <authorList>
            <consortium name="DOE Joint Genome Institute"/>
            <person name="Mondo S.J."/>
            <person name="Dannebaum R.O."/>
            <person name="Kuo R.C."/>
            <person name="Labutti K."/>
            <person name="Haridas S."/>
            <person name="Kuo A."/>
            <person name="Salamov A."/>
            <person name="Ahrendt S.R."/>
            <person name="Lipzen A."/>
            <person name="Sullivan W."/>
            <person name="Andreopoulos W.B."/>
            <person name="Clum A."/>
            <person name="Lindquist E."/>
            <person name="Daum C."/>
            <person name="Ramamoorthy G.K."/>
            <person name="Gryganskyi A."/>
            <person name="Culley D."/>
            <person name="Magnuson J.K."/>
            <person name="James T.Y."/>
            <person name="O'Malley M.A."/>
            <person name="Stajich J.E."/>
            <person name="Spatafora J.W."/>
            <person name="Visel A."/>
            <person name="Grigoriev I.V."/>
        </authorList>
    </citation>
    <scope>NUCLEOTIDE SEQUENCE [LARGE SCALE GENOMIC DNA]</scope>
    <source>
        <strain evidence="19 20">CBS 931.73</strain>
    </source>
</reference>
<evidence type="ECO:0000256" key="15">
    <source>
        <dbReference type="RuleBase" id="RU362114"/>
    </source>
</evidence>
<name>A0A1Y1ZB10_9FUNG</name>
<keyword evidence="2 15" id="KW-0328">Glycosyltransferase</keyword>
<dbReference type="GO" id="GO:0070212">
    <property type="term" value="P:protein poly-ADP-ribosylation"/>
    <property type="evidence" value="ECO:0007669"/>
    <property type="project" value="TreeGrafter"/>
</dbReference>
<dbReference type="Proteomes" id="UP000193498">
    <property type="component" value="Unassembled WGS sequence"/>
</dbReference>
<comment type="similarity">
    <text evidence="13">Belongs to the ARTD/PARP family.</text>
</comment>
<gene>
    <name evidence="19" type="ORF">K493DRAFT_202685</name>
</gene>
<evidence type="ECO:0000256" key="12">
    <source>
        <dbReference type="ARBA" id="ARBA00023242"/>
    </source>
</evidence>
<dbReference type="STRING" id="1314790.A0A1Y1ZB10"/>
<keyword evidence="3 15" id="KW-0808">Transferase</keyword>
<dbReference type="GO" id="GO:1990404">
    <property type="term" value="F:NAD+-protein mono-ADP-ribosyltransferase activity"/>
    <property type="evidence" value="ECO:0007669"/>
    <property type="project" value="TreeGrafter"/>
</dbReference>
<evidence type="ECO:0000313" key="20">
    <source>
        <dbReference type="Proteomes" id="UP000193498"/>
    </source>
</evidence>
<proteinExistence type="inferred from homology"/>
<dbReference type="SMART" id="SM00773">
    <property type="entry name" value="WGR"/>
    <property type="match status" value="1"/>
</dbReference>
<evidence type="ECO:0000259" key="16">
    <source>
        <dbReference type="PROSITE" id="PS51059"/>
    </source>
</evidence>
<evidence type="ECO:0000259" key="18">
    <source>
        <dbReference type="PROSITE" id="PS51977"/>
    </source>
</evidence>
<evidence type="ECO:0000256" key="14">
    <source>
        <dbReference type="ARBA" id="ARBA00033987"/>
    </source>
</evidence>
<evidence type="ECO:0000256" key="8">
    <source>
        <dbReference type="ARBA" id="ARBA00022771"/>
    </source>
</evidence>
<dbReference type="PROSITE" id="PS51977">
    <property type="entry name" value="WGR"/>
    <property type="match status" value="1"/>
</dbReference>
<dbReference type="SUPFAM" id="SSF47587">
    <property type="entry name" value="Domain of poly(ADP-ribose) polymerase"/>
    <property type="match status" value="1"/>
</dbReference>
<accession>A0A1Y1ZB10</accession>
<dbReference type="InterPro" id="IPR036616">
    <property type="entry name" value="Poly(ADP-ribose)pol_reg_dom_sf"/>
</dbReference>
<feature type="domain" description="WGR" evidence="18">
    <location>
        <begin position="34"/>
        <end position="138"/>
    </location>
</feature>
<dbReference type="Gene3D" id="1.20.142.10">
    <property type="entry name" value="Poly(ADP-ribose) polymerase, regulatory domain"/>
    <property type="match status" value="1"/>
</dbReference>
<keyword evidence="7" id="KW-0013">ADP-ribosylation</keyword>
<comment type="caution">
    <text evidence="19">The sequence shown here is derived from an EMBL/GenBank/DDBJ whole genome shotgun (WGS) entry which is preliminary data.</text>
</comment>
<feature type="domain" description="PARP alpha-helical" evidence="17">
    <location>
        <begin position="167"/>
        <end position="288"/>
    </location>
</feature>
<dbReference type="Gene3D" id="3.90.228.10">
    <property type="match status" value="1"/>
</dbReference>
<comment type="catalytic activity">
    <reaction evidence="14">
        <text>NAD(+) + (ADP-D-ribosyl)n-acceptor = nicotinamide + (ADP-D-ribosyl)n+1-acceptor + H(+).</text>
        <dbReference type="EC" id="2.4.2.30"/>
    </reaction>
</comment>
<evidence type="ECO:0000256" key="7">
    <source>
        <dbReference type="ARBA" id="ARBA00022765"/>
    </source>
</evidence>
<keyword evidence="20" id="KW-1185">Reference proteome</keyword>
<dbReference type="InterPro" id="IPR012317">
    <property type="entry name" value="Poly(ADP-ribose)pol_cat_dom"/>
</dbReference>
<evidence type="ECO:0000256" key="13">
    <source>
        <dbReference type="ARBA" id="ARBA00024347"/>
    </source>
</evidence>
<evidence type="ECO:0000256" key="4">
    <source>
        <dbReference type="ARBA" id="ARBA00022695"/>
    </source>
</evidence>
<evidence type="ECO:0000313" key="19">
    <source>
        <dbReference type="EMBL" id="ORY06965.1"/>
    </source>
</evidence>
<dbReference type="SUPFAM" id="SSF56399">
    <property type="entry name" value="ADP-ribosylation"/>
    <property type="match status" value="1"/>
</dbReference>
<keyword evidence="8" id="KW-0863">Zinc-finger</keyword>
<dbReference type="GO" id="GO:0003950">
    <property type="term" value="F:NAD+ poly-ADP-ribosyltransferase activity"/>
    <property type="evidence" value="ECO:0007669"/>
    <property type="project" value="UniProtKB-UniRule"/>
</dbReference>
<dbReference type="PROSITE" id="PS51059">
    <property type="entry name" value="PARP_CATALYTIC"/>
    <property type="match status" value="1"/>
</dbReference>
<dbReference type="CDD" id="cd01437">
    <property type="entry name" value="parp_like"/>
    <property type="match status" value="1"/>
</dbReference>
<dbReference type="GO" id="GO:0008270">
    <property type="term" value="F:zinc ion binding"/>
    <property type="evidence" value="ECO:0007669"/>
    <property type="project" value="UniProtKB-KW"/>
</dbReference>
<evidence type="ECO:0000259" key="17">
    <source>
        <dbReference type="PROSITE" id="PS51060"/>
    </source>
</evidence>
<dbReference type="Pfam" id="PF00644">
    <property type="entry name" value="PARP"/>
    <property type="match status" value="1"/>
</dbReference>
<organism evidence="19 20">
    <name type="scientific">Basidiobolus meristosporus CBS 931.73</name>
    <dbReference type="NCBI Taxonomy" id="1314790"/>
    <lineage>
        <taxon>Eukaryota</taxon>
        <taxon>Fungi</taxon>
        <taxon>Fungi incertae sedis</taxon>
        <taxon>Zoopagomycota</taxon>
        <taxon>Entomophthoromycotina</taxon>
        <taxon>Basidiobolomycetes</taxon>
        <taxon>Basidiobolales</taxon>
        <taxon>Basidiobolaceae</taxon>
        <taxon>Basidiobolus</taxon>
    </lineage>
</organism>
<dbReference type="GO" id="GO:0006302">
    <property type="term" value="P:double-strand break repair"/>
    <property type="evidence" value="ECO:0007669"/>
    <property type="project" value="TreeGrafter"/>
</dbReference>
<sequence length="537" mass="61371">MLLFRWILTLGKRNSNDLHSRPLHSRFVCSIPAKVQVYIDSEGTIWDVALNQTNISNNNNKFYFIQLVQLTSEPDRFACFTRWGRVGDRGDTRLTDWSDFDRQVYESSGTTVFESKFKTKTKNSWSARGDFQTYAGKYTMLDRDYGEDDADKDDKADGNTGDTSIPECKLEPKIQELVEMIFDREMMEQQLKALNFNANKMPLGKLRKSTITDGYNALKELADVLAVENGAVVNRREIERLSNKFYTVIPHDFGRSIPPLINSQALLKQKLELVESLSEIQATQSLWESPSAPRDSNGNLIHPVDGFYNSLNLNHLVPLDHHAADFEMVKKYVRNTHGDTHDAYALEVMDVFELERATEPERWLAAGCDKMSNRKLLWHGSRLTNFVGILSQGLRIAPPEAPVTGYMFGKGVYFADCVSKSANYCYTDRNYREALMLLCEVALGDMLPLYQASYEADKEVQDANKNSTLGMGRMEPNPAETVTTPEGLEIPFGKVGVREDKKARNRCSLLYNEYIVYNTAQIKFRYLIKMKFNYHRS</sequence>
<evidence type="ECO:0000256" key="9">
    <source>
        <dbReference type="ARBA" id="ARBA00022833"/>
    </source>
</evidence>
<evidence type="ECO:0000256" key="1">
    <source>
        <dbReference type="ARBA" id="ARBA00004123"/>
    </source>
</evidence>
<keyword evidence="5" id="KW-0479">Metal-binding</keyword>
<dbReference type="GO" id="GO:0005730">
    <property type="term" value="C:nucleolus"/>
    <property type="evidence" value="ECO:0007669"/>
    <property type="project" value="TreeGrafter"/>
</dbReference>
<dbReference type="InterPro" id="IPR004102">
    <property type="entry name" value="Poly(ADP-ribose)pol_reg_dom"/>
</dbReference>
<dbReference type="InterPro" id="IPR008893">
    <property type="entry name" value="WGR_domain"/>
</dbReference>
<dbReference type="FunFam" id="3.90.228.10:FF:000002">
    <property type="entry name" value="Poly [ADP-ribose] polymerase"/>
    <property type="match status" value="1"/>
</dbReference>
<dbReference type="GO" id="GO:0016779">
    <property type="term" value="F:nucleotidyltransferase activity"/>
    <property type="evidence" value="ECO:0007669"/>
    <property type="project" value="UniProtKB-KW"/>
</dbReference>
<dbReference type="PANTHER" id="PTHR10459:SF60">
    <property type="entry name" value="POLY [ADP-RIBOSE] POLYMERASE 2"/>
    <property type="match status" value="1"/>
</dbReference>
<dbReference type="AlphaFoldDB" id="A0A1Y1ZB10"/>
<evidence type="ECO:0000256" key="3">
    <source>
        <dbReference type="ARBA" id="ARBA00022679"/>
    </source>
</evidence>
<dbReference type="InterPro" id="IPR050800">
    <property type="entry name" value="ARTD/PARP"/>
</dbReference>